<dbReference type="RefSeq" id="WP_055978284.1">
    <property type="nucleotide sequence ID" value="NZ_BAABEG010000001.1"/>
</dbReference>
<proteinExistence type="predicted"/>
<feature type="active site" description="Proton donor/acceptor" evidence="1">
    <location>
        <position position="90"/>
    </location>
</feature>
<evidence type="ECO:0000256" key="1">
    <source>
        <dbReference type="PIRSR" id="PIRSR613078-1"/>
    </source>
</evidence>
<dbReference type="GO" id="GO:0004619">
    <property type="term" value="F:phosphoglycerate mutase activity"/>
    <property type="evidence" value="ECO:0007669"/>
    <property type="project" value="UniProtKB-EC"/>
</dbReference>
<accession>A0A7X0F5X2</accession>
<dbReference type="SUPFAM" id="SSF53254">
    <property type="entry name" value="Phosphoglycerate mutase-like"/>
    <property type="match status" value="1"/>
</dbReference>
<sequence>MTPLTYFVRHGQTPWNAEQRLQGQADTDINAIGREQADGNGRRLAEFVGDPEAFDFVASPMRRTRETMERVRKAMGLDPSAYRTDSRLVEVNFGDWQGFTFPELEIRQPGASTARLHDKWDFVPPGKDAESYEMLTARIRPWLEEVVQPTVCVTHGGVIRAIFRLVEDLPKNRAAALEVPQDRVLKLEGGRLDWI</sequence>
<keyword evidence="3" id="KW-0413">Isomerase</keyword>
<dbReference type="EC" id="5.4.2.12" evidence="3"/>
<feature type="binding site" evidence="2">
    <location>
        <position position="63"/>
    </location>
    <ligand>
        <name>substrate</name>
    </ligand>
</feature>
<organism evidence="3 4">
    <name type="scientific">Aminobacter aganoensis</name>
    <dbReference type="NCBI Taxonomy" id="83264"/>
    <lineage>
        <taxon>Bacteria</taxon>
        <taxon>Pseudomonadati</taxon>
        <taxon>Pseudomonadota</taxon>
        <taxon>Alphaproteobacteria</taxon>
        <taxon>Hyphomicrobiales</taxon>
        <taxon>Phyllobacteriaceae</taxon>
        <taxon>Aminobacter</taxon>
    </lineage>
</organism>
<dbReference type="GO" id="GO:0016791">
    <property type="term" value="F:phosphatase activity"/>
    <property type="evidence" value="ECO:0007669"/>
    <property type="project" value="TreeGrafter"/>
</dbReference>
<gene>
    <name evidence="3" type="ORF">GGR00_001398</name>
</gene>
<dbReference type="InterPro" id="IPR029033">
    <property type="entry name" value="His_PPase_superfam"/>
</dbReference>
<dbReference type="InterPro" id="IPR013078">
    <property type="entry name" value="His_Pase_superF_clade-1"/>
</dbReference>
<dbReference type="AlphaFoldDB" id="A0A7X0F5X2"/>
<dbReference type="PANTHER" id="PTHR48100:SF59">
    <property type="entry name" value="ADENOSYLCOBALAMIN_ALPHA-RIBAZOLE PHOSPHATASE"/>
    <property type="match status" value="1"/>
</dbReference>
<evidence type="ECO:0000313" key="3">
    <source>
        <dbReference type="EMBL" id="MBB6353630.1"/>
    </source>
</evidence>
<dbReference type="InterPro" id="IPR050275">
    <property type="entry name" value="PGM_Phosphatase"/>
</dbReference>
<reference evidence="3 4" key="1">
    <citation type="submission" date="2020-08" db="EMBL/GenBank/DDBJ databases">
        <title>Genomic Encyclopedia of Type Strains, Phase IV (KMG-IV): sequencing the most valuable type-strain genomes for metagenomic binning, comparative biology and taxonomic classification.</title>
        <authorList>
            <person name="Goeker M."/>
        </authorList>
    </citation>
    <scope>NUCLEOTIDE SEQUENCE [LARGE SCALE GENOMIC DNA]</scope>
    <source>
        <strain evidence="3 4">DSM 7051</strain>
    </source>
</reference>
<evidence type="ECO:0000256" key="2">
    <source>
        <dbReference type="PIRSR" id="PIRSR613078-2"/>
    </source>
</evidence>
<dbReference type="PANTHER" id="PTHR48100">
    <property type="entry name" value="BROAD-SPECIFICITY PHOSPHATASE YOR283W-RELATED"/>
    <property type="match status" value="1"/>
</dbReference>
<keyword evidence="4" id="KW-1185">Reference proteome</keyword>
<evidence type="ECO:0000313" key="4">
    <source>
        <dbReference type="Proteomes" id="UP000536262"/>
    </source>
</evidence>
<dbReference type="Gene3D" id="3.40.50.1240">
    <property type="entry name" value="Phosphoglycerate mutase-like"/>
    <property type="match status" value="1"/>
</dbReference>
<dbReference type="GO" id="GO:0005737">
    <property type="term" value="C:cytoplasm"/>
    <property type="evidence" value="ECO:0007669"/>
    <property type="project" value="TreeGrafter"/>
</dbReference>
<dbReference type="PIRSF" id="PIRSF000709">
    <property type="entry name" value="6PFK_2-Ptase"/>
    <property type="match status" value="1"/>
</dbReference>
<dbReference type="CDD" id="cd07067">
    <property type="entry name" value="HP_PGM_like"/>
    <property type="match status" value="1"/>
</dbReference>
<dbReference type="Pfam" id="PF00300">
    <property type="entry name" value="His_Phos_1"/>
    <property type="match status" value="1"/>
</dbReference>
<dbReference type="Proteomes" id="UP000536262">
    <property type="component" value="Unassembled WGS sequence"/>
</dbReference>
<dbReference type="SMART" id="SM00855">
    <property type="entry name" value="PGAM"/>
    <property type="match status" value="1"/>
</dbReference>
<feature type="active site" description="Tele-phosphohistidine intermediate" evidence="1">
    <location>
        <position position="10"/>
    </location>
</feature>
<feature type="binding site" evidence="2">
    <location>
        <begin position="9"/>
        <end position="16"/>
    </location>
    <ligand>
        <name>substrate</name>
    </ligand>
</feature>
<protein>
    <submittedName>
        <fullName evidence="3">Putative phosphoglycerate mutase</fullName>
        <ecNumber evidence="3">5.4.2.12</ecNumber>
    </submittedName>
</protein>
<dbReference type="EMBL" id="JACHOU010000002">
    <property type="protein sequence ID" value="MBB6353630.1"/>
    <property type="molecule type" value="Genomic_DNA"/>
</dbReference>
<comment type="caution">
    <text evidence="3">The sequence shown here is derived from an EMBL/GenBank/DDBJ whole genome shotgun (WGS) entry which is preliminary data.</text>
</comment>
<name>A0A7X0F5X2_9HYPH</name>